<evidence type="ECO:0000256" key="6">
    <source>
        <dbReference type="ARBA" id="ARBA00022771"/>
    </source>
</evidence>
<keyword evidence="8" id="KW-0067">ATP-binding</keyword>
<evidence type="ECO:0000256" key="2">
    <source>
        <dbReference type="ARBA" id="ARBA00009280"/>
    </source>
</evidence>
<keyword evidence="9" id="KW-0472">Membrane</keyword>
<dbReference type="InterPro" id="IPR037607">
    <property type="entry name" value="DGK"/>
</dbReference>
<feature type="region of interest" description="Disordered" evidence="10">
    <location>
        <begin position="1"/>
        <end position="44"/>
    </location>
</feature>
<keyword evidence="6" id="KW-0863">Zinc-finger</keyword>
<name>A0A836HIR7_9TRYP</name>
<dbReference type="PANTHER" id="PTHR11255:SF54">
    <property type="entry name" value="DIACYLGLYCEROL KINASE THETA"/>
    <property type="match status" value="1"/>
</dbReference>
<dbReference type="InterPro" id="IPR001206">
    <property type="entry name" value="Diacylglycerol_kinase_cat_dom"/>
</dbReference>
<keyword evidence="5" id="KW-0547">Nucleotide-binding</keyword>
<evidence type="ECO:0000256" key="4">
    <source>
        <dbReference type="ARBA" id="ARBA00022679"/>
    </source>
</evidence>
<feature type="compositionally biased region" description="Polar residues" evidence="10">
    <location>
        <begin position="109"/>
        <end position="119"/>
    </location>
</feature>
<organism evidence="12 13">
    <name type="scientific">Leishmania martiniquensis</name>
    <dbReference type="NCBI Taxonomy" id="1580590"/>
    <lineage>
        <taxon>Eukaryota</taxon>
        <taxon>Discoba</taxon>
        <taxon>Euglenozoa</taxon>
        <taxon>Kinetoplastea</taxon>
        <taxon>Metakinetoplastina</taxon>
        <taxon>Trypanosomatida</taxon>
        <taxon>Trypanosomatidae</taxon>
        <taxon>Leishmaniinae</taxon>
        <taxon>Leishmania</taxon>
    </lineage>
</organism>
<feature type="compositionally biased region" description="Low complexity" evidence="10">
    <location>
        <begin position="26"/>
        <end position="41"/>
    </location>
</feature>
<dbReference type="EC" id="2.7.1.107" evidence="3"/>
<dbReference type="Pfam" id="PF00609">
    <property type="entry name" value="DAGK_acc"/>
    <property type="match status" value="1"/>
</dbReference>
<dbReference type="GO" id="GO:0007200">
    <property type="term" value="P:phospholipase C-activating G protein-coupled receptor signaling pathway"/>
    <property type="evidence" value="ECO:0007669"/>
    <property type="project" value="InterPro"/>
</dbReference>
<keyword evidence="4" id="KW-0808">Transferase</keyword>
<feature type="domain" description="DAGKc" evidence="11">
    <location>
        <begin position="161"/>
        <end position="368"/>
    </location>
</feature>
<protein>
    <recommendedName>
        <fullName evidence="3">diacylglycerol kinase (ATP)</fullName>
        <ecNumber evidence="3">2.7.1.107</ecNumber>
    </recommendedName>
</protein>
<dbReference type="OrthoDB" id="242257at2759"/>
<evidence type="ECO:0000256" key="9">
    <source>
        <dbReference type="ARBA" id="ARBA00023136"/>
    </source>
</evidence>
<dbReference type="GeneID" id="92515728"/>
<keyword evidence="6" id="KW-0862">Zinc</keyword>
<feature type="compositionally biased region" description="Basic and acidic residues" evidence="10">
    <location>
        <begin position="90"/>
        <end position="104"/>
    </location>
</feature>
<dbReference type="EMBL" id="JAFEUZ010000016">
    <property type="protein sequence ID" value="KAG5482058.1"/>
    <property type="molecule type" value="Genomic_DNA"/>
</dbReference>
<dbReference type="PROSITE" id="PS50146">
    <property type="entry name" value="DAGK"/>
    <property type="match status" value="1"/>
</dbReference>
<sequence length="728" mass="77489">MQNKARSSHHQPSPTTPSEHAARLGNGSANSLGATSSSSSTFEDRLDLNGSELYSPAEVRSTAPAILDGRAGGGPHSRNTLHAKPLTRAVESHRGRATDVKIENDAPSAPTTPMQSASHSARRLDSGATASVEVTALGPPPQSSEQLIRRYARYYDSGVEASYNYVAAFINPNSGETSLADVVLSSLRDELGTRRVMVLRGEVFADPGPLRLLIKQQAVVYHAPGQPRRQQRGTVVVCGGDGTVSFLMTQLDLVRRELEDEFHSFLTVSQQQQHGDNTVSAASRFRDEPVHPYFTMPALAPLPLGTGNDYSNCVGFGCSFSPSGNGWCGLCALCGCGADAGTQVAAALRNAVTAPCVSFDRWEVSLVPLRVAQAAVRPESLPPAAEAAPWMAPGAPPDGSAAATKHTAPAPAGAQSFHSPLWGSAARPRGMANAVYNVDWDMVHASGQCVTHGLINYLGVGFDAYVATRFNATRRAHPAVCSTRAQNKALYGVIGFSGSFKCKKLRKIIPMVCVPRLQLSGAGSSIAETSSTSGPRDFVALQLPSMAKALVLTNVNCYSAGTHPWNPQRGELYYHPVTLCNGKVTPSITMAPNSAAGAPLPTPAPRPVAINDRNFELQAMGGVLHYTSIGIGLSSSTKLAQTDEMFVFVLCTPDDLNFPSGQCSTYTKVHLKDKYEARIESDDGVQASLNVQIDGEPMPRITESTIIHVRRQPGVRVLIRCRNASVIQ</sequence>
<evidence type="ECO:0000256" key="8">
    <source>
        <dbReference type="ARBA" id="ARBA00022840"/>
    </source>
</evidence>
<dbReference type="Proteomes" id="UP000673552">
    <property type="component" value="Unassembled WGS sequence"/>
</dbReference>
<feature type="compositionally biased region" description="Low complexity" evidence="10">
    <location>
        <begin position="386"/>
        <end position="414"/>
    </location>
</feature>
<dbReference type="InterPro" id="IPR016064">
    <property type="entry name" value="NAD/diacylglycerol_kinase_sf"/>
</dbReference>
<comment type="caution">
    <text evidence="12">The sequence shown here is derived from an EMBL/GenBank/DDBJ whole genome shotgun (WGS) entry which is preliminary data.</text>
</comment>
<dbReference type="KEGG" id="lmat:92515728"/>
<reference evidence="13" key="2">
    <citation type="journal article" date="2021" name="Sci. Data">
        <title>Chromosome-scale genome sequencing, assembly and annotation of six genomes from subfamily Leishmaniinae.</title>
        <authorList>
            <person name="Almutairi H."/>
            <person name="Urbaniak M.D."/>
            <person name="Bates M.D."/>
            <person name="Jariyapan N."/>
            <person name="Kwakye-Nuako G."/>
            <person name="Thomaz Soccol V."/>
            <person name="Al-Salem W.S."/>
            <person name="Dillon R.J."/>
            <person name="Bates P.A."/>
            <person name="Gatherer D."/>
        </authorList>
    </citation>
    <scope>NUCLEOTIDE SEQUENCE [LARGE SCALE GENOMIC DNA]</scope>
</reference>
<evidence type="ECO:0000313" key="12">
    <source>
        <dbReference type="EMBL" id="KAG5482058.1"/>
    </source>
</evidence>
<dbReference type="RefSeq" id="XP_067179851.1">
    <property type="nucleotide sequence ID" value="XM_067323216.1"/>
</dbReference>
<comment type="similarity">
    <text evidence="2">Belongs to the eukaryotic diacylglycerol kinase family.</text>
</comment>
<dbReference type="Pfam" id="PF00781">
    <property type="entry name" value="DAGK_cat"/>
    <property type="match status" value="1"/>
</dbReference>
<dbReference type="GO" id="GO:0008270">
    <property type="term" value="F:zinc ion binding"/>
    <property type="evidence" value="ECO:0007669"/>
    <property type="project" value="UniProtKB-KW"/>
</dbReference>
<reference evidence="13" key="1">
    <citation type="journal article" date="2021" name="Microbiol. Resour. Announc.">
        <title>LGAAP: Leishmaniinae Genome Assembly and Annotation Pipeline.</title>
        <authorList>
            <person name="Almutairi H."/>
            <person name="Urbaniak M.D."/>
            <person name="Bates M.D."/>
            <person name="Jariyapan N."/>
            <person name="Kwakye-Nuako G."/>
            <person name="Thomaz-Soccol V."/>
            <person name="Al-Salem W.S."/>
            <person name="Dillon R.J."/>
            <person name="Bates P.A."/>
            <person name="Gatherer D."/>
        </authorList>
    </citation>
    <scope>NUCLEOTIDE SEQUENCE [LARGE SCALE GENOMIC DNA]</scope>
</reference>
<dbReference type="SUPFAM" id="SSF111331">
    <property type="entry name" value="NAD kinase/diacylglycerol kinase-like"/>
    <property type="match status" value="1"/>
</dbReference>
<dbReference type="PANTHER" id="PTHR11255">
    <property type="entry name" value="DIACYLGLYCEROL KINASE"/>
    <property type="match status" value="1"/>
</dbReference>
<feature type="region of interest" description="Disordered" evidence="10">
    <location>
        <begin position="386"/>
        <end position="415"/>
    </location>
</feature>
<dbReference type="AlphaFoldDB" id="A0A836HIR7"/>
<evidence type="ECO:0000313" key="13">
    <source>
        <dbReference type="Proteomes" id="UP000673552"/>
    </source>
</evidence>
<evidence type="ECO:0000256" key="10">
    <source>
        <dbReference type="SAM" id="MobiDB-lite"/>
    </source>
</evidence>
<gene>
    <name evidence="12" type="ORF">LSCM1_05773</name>
</gene>
<dbReference type="GO" id="GO:0016020">
    <property type="term" value="C:membrane"/>
    <property type="evidence" value="ECO:0007669"/>
    <property type="project" value="UniProtKB-SubCell"/>
</dbReference>
<keyword evidence="6" id="KW-0479">Metal-binding</keyword>
<dbReference type="InterPro" id="IPR017438">
    <property type="entry name" value="ATP-NAD_kinase_N"/>
</dbReference>
<dbReference type="GO" id="GO:0005524">
    <property type="term" value="F:ATP binding"/>
    <property type="evidence" value="ECO:0007669"/>
    <property type="project" value="UniProtKB-KW"/>
</dbReference>
<evidence type="ECO:0000256" key="1">
    <source>
        <dbReference type="ARBA" id="ARBA00004370"/>
    </source>
</evidence>
<evidence type="ECO:0000259" key="11">
    <source>
        <dbReference type="PROSITE" id="PS50146"/>
    </source>
</evidence>
<comment type="subcellular location">
    <subcellularLocation>
        <location evidence="1">Membrane</location>
    </subcellularLocation>
</comment>
<dbReference type="GO" id="GO:0004143">
    <property type="term" value="F:ATP-dependent diacylglycerol kinase activity"/>
    <property type="evidence" value="ECO:0007669"/>
    <property type="project" value="UniProtKB-EC"/>
</dbReference>
<dbReference type="Gene3D" id="3.40.50.10330">
    <property type="entry name" value="Probable inorganic polyphosphate/atp-NAD kinase, domain 1"/>
    <property type="match status" value="1"/>
</dbReference>
<evidence type="ECO:0000256" key="7">
    <source>
        <dbReference type="ARBA" id="ARBA00022777"/>
    </source>
</evidence>
<keyword evidence="13" id="KW-1185">Reference proteome</keyword>
<keyword evidence="7" id="KW-0418">Kinase</keyword>
<proteinExistence type="inferred from homology"/>
<evidence type="ECO:0000256" key="3">
    <source>
        <dbReference type="ARBA" id="ARBA00012133"/>
    </source>
</evidence>
<dbReference type="InterPro" id="IPR000756">
    <property type="entry name" value="Diacylglycerol_kin_accessory"/>
</dbReference>
<evidence type="ECO:0000256" key="5">
    <source>
        <dbReference type="ARBA" id="ARBA00022741"/>
    </source>
</evidence>
<dbReference type="SMART" id="SM00045">
    <property type="entry name" value="DAGKa"/>
    <property type="match status" value="1"/>
</dbReference>
<feature type="region of interest" description="Disordered" evidence="10">
    <location>
        <begin position="66"/>
        <end position="127"/>
    </location>
</feature>
<accession>A0A836HIR7</accession>